<feature type="region of interest" description="Disordered" evidence="1">
    <location>
        <begin position="135"/>
        <end position="156"/>
    </location>
</feature>
<proteinExistence type="predicted"/>
<evidence type="ECO:0000313" key="3">
    <source>
        <dbReference type="Proteomes" id="UP000054097"/>
    </source>
</evidence>
<name>A0A0C3B727_SERVB</name>
<dbReference type="Proteomes" id="UP000054097">
    <property type="component" value="Unassembled WGS sequence"/>
</dbReference>
<reference evidence="3" key="2">
    <citation type="submission" date="2015-01" db="EMBL/GenBank/DDBJ databases">
        <title>Evolutionary Origins and Diversification of the Mycorrhizal Mutualists.</title>
        <authorList>
            <consortium name="DOE Joint Genome Institute"/>
            <consortium name="Mycorrhizal Genomics Consortium"/>
            <person name="Kohler A."/>
            <person name="Kuo A."/>
            <person name="Nagy L.G."/>
            <person name="Floudas D."/>
            <person name="Copeland A."/>
            <person name="Barry K.W."/>
            <person name="Cichocki N."/>
            <person name="Veneault-Fourrey C."/>
            <person name="LaButti K."/>
            <person name="Lindquist E.A."/>
            <person name="Lipzen A."/>
            <person name="Lundell T."/>
            <person name="Morin E."/>
            <person name="Murat C."/>
            <person name="Riley R."/>
            <person name="Ohm R."/>
            <person name="Sun H."/>
            <person name="Tunlid A."/>
            <person name="Henrissat B."/>
            <person name="Grigoriev I.V."/>
            <person name="Hibbett D.S."/>
            <person name="Martin F."/>
        </authorList>
    </citation>
    <scope>NUCLEOTIDE SEQUENCE [LARGE SCALE GENOMIC DNA]</scope>
    <source>
        <strain evidence="3">MAFF 305830</strain>
    </source>
</reference>
<protein>
    <submittedName>
        <fullName evidence="2">Uncharacterized protein</fullName>
    </submittedName>
</protein>
<dbReference type="EMBL" id="KN824279">
    <property type="protein sequence ID" value="KIM32610.1"/>
    <property type="molecule type" value="Genomic_DNA"/>
</dbReference>
<evidence type="ECO:0000256" key="1">
    <source>
        <dbReference type="SAM" id="MobiDB-lite"/>
    </source>
</evidence>
<dbReference type="AlphaFoldDB" id="A0A0C3B727"/>
<gene>
    <name evidence="2" type="ORF">M408DRAFT_183976</name>
</gene>
<evidence type="ECO:0000313" key="2">
    <source>
        <dbReference type="EMBL" id="KIM32610.1"/>
    </source>
</evidence>
<dbReference type="HOGENOM" id="CLU_1603751_0_0_1"/>
<reference evidence="2 3" key="1">
    <citation type="submission" date="2014-04" db="EMBL/GenBank/DDBJ databases">
        <authorList>
            <consortium name="DOE Joint Genome Institute"/>
            <person name="Kuo A."/>
            <person name="Zuccaro A."/>
            <person name="Kohler A."/>
            <person name="Nagy L.G."/>
            <person name="Floudas D."/>
            <person name="Copeland A."/>
            <person name="Barry K.W."/>
            <person name="Cichocki N."/>
            <person name="Veneault-Fourrey C."/>
            <person name="LaButti K."/>
            <person name="Lindquist E.A."/>
            <person name="Lipzen A."/>
            <person name="Lundell T."/>
            <person name="Morin E."/>
            <person name="Murat C."/>
            <person name="Sun H."/>
            <person name="Tunlid A."/>
            <person name="Henrissat B."/>
            <person name="Grigoriev I.V."/>
            <person name="Hibbett D.S."/>
            <person name="Martin F."/>
            <person name="Nordberg H.P."/>
            <person name="Cantor M.N."/>
            <person name="Hua S.X."/>
        </authorList>
    </citation>
    <scope>NUCLEOTIDE SEQUENCE [LARGE SCALE GENOMIC DNA]</scope>
    <source>
        <strain evidence="2 3">MAFF 305830</strain>
    </source>
</reference>
<organism evidence="2 3">
    <name type="scientific">Serendipita vermifera MAFF 305830</name>
    <dbReference type="NCBI Taxonomy" id="933852"/>
    <lineage>
        <taxon>Eukaryota</taxon>
        <taxon>Fungi</taxon>
        <taxon>Dikarya</taxon>
        <taxon>Basidiomycota</taxon>
        <taxon>Agaricomycotina</taxon>
        <taxon>Agaricomycetes</taxon>
        <taxon>Sebacinales</taxon>
        <taxon>Serendipitaceae</taxon>
        <taxon>Serendipita</taxon>
    </lineage>
</organism>
<keyword evidence="3" id="KW-1185">Reference proteome</keyword>
<sequence>MTDGLQGLLDVDLTIVCPEHRIERVICNVVAAREQQLEAGQVGASQGWYDIRQRSAPTRRRARTLLRNQDGDLLGGSRFSKSPSIQMILMTVSSSSCPPLASCSRRPVSRFPSSLSGLFGTEEPRRNRAIMKTYSKRKGSQTKMSTRGQVTFRPEDPIEYFNQARS</sequence>
<accession>A0A0C3B727</accession>